<name>A0A699HI24_TANCI</name>
<reference evidence="1" key="1">
    <citation type="journal article" date="2019" name="Sci. Rep.">
        <title>Draft genome of Tanacetum cinerariifolium, the natural source of mosquito coil.</title>
        <authorList>
            <person name="Yamashiro T."/>
            <person name="Shiraishi A."/>
            <person name="Satake H."/>
            <person name="Nakayama K."/>
        </authorList>
    </citation>
    <scope>NUCLEOTIDE SEQUENCE</scope>
</reference>
<accession>A0A699HI24</accession>
<dbReference type="EMBL" id="BKCJ010152949">
    <property type="protein sequence ID" value="GEY11525.1"/>
    <property type="molecule type" value="Genomic_DNA"/>
</dbReference>
<proteinExistence type="predicted"/>
<comment type="caution">
    <text evidence="1">The sequence shown here is derived from an EMBL/GenBank/DDBJ whole genome shotgun (WGS) entry which is preliminary data.</text>
</comment>
<gene>
    <name evidence="1" type="ORF">Tci_383499</name>
</gene>
<protein>
    <submittedName>
        <fullName evidence="1">Uncharacterized protein</fullName>
    </submittedName>
</protein>
<dbReference type="AlphaFoldDB" id="A0A699HI24"/>
<organism evidence="1">
    <name type="scientific">Tanacetum cinerariifolium</name>
    <name type="common">Dalmatian daisy</name>
    <name type="synonym">Chrysanthemum cinerariifolium</name>
    <dbReference type="NCBI Taxonomy" id="118510"/>
    <lineage>
        <taxon>Eukaryota</taxon>
        <taxon>Viridiplantae</taxon>
        <taxon>Streptophyta</taxon>
        <taxon>Embryophyta</taxon>
        <taxon>Tracheophyta</taxon>
        <taxon>Spermatophyta</taxon>
        <taxon>Magnoliopsida</taxon>
        <taxon>eudicotyledons</taxon>
        <taxon>Gunneridae</taxon>
        <taxon>Pentapetalae</taxon>
        <taxon>asterids</taxon>
        <taxon>campanulids</taxon>
        <taxon>Asterales</taxon>
        <taxon>Asteraceae</taxon>
        <taxon>Asteroideae</taxon>
        <taxon>Anthemideae</taxon>
        <taxon>Anthemidinae</taxon>
        <taxon>Tanacetum</taxon>
    </lineage>
</organism>
<sequence length="90" mass="10764">MILRRQQKPSQRSRRYTRVKKQLQIFNVHHHRCWKIHQLGIYNHNIPISYNNNYNYNEYAGRSIDMAVTTIITTPPITQATQRIQSPSKT</sequence>
<evidence type="ECO:0000313" key="1">
    <source>
        <dbReference type="EMBL" id="GEY11525.1"/>
    </source>
</evidence>